<protein>
    <submittedName>
        <fullName evidence="1">Uncharacterized protein</fullName>
    </submittedName>
</protein>
<dbReference type="EMBL" id="KZ680207">
    <property type="protein sequence ID" value="PTB70885.1"/>
    <property type="molecule type" value="Genomic_DNA"/>
</dbReference>
<evidence type="ECO:0000313" key="2">
    <source>
        <dbReference type="Proteomes" id="UP000241546"/>
    </source>
</evidence>
<reference evidence="2" key="1">
    <citation type="submission" date="2016-07" db="EMBL/GenBank/DDBJ databases">
        <title>Multiple horizontal gene transfer events from other fungi enriched the ability of initially mycotrophic Trichoderma (Ascomycota) to feed on dead plant biomass.</title>
        <authorList>
            <consortium name="DOE Joint Genome Institute"/>
            <person name="Atanasova L."/>
            <person name="Chenthamara K."/>
            <person name="Zhang J."/>
            <person name="Grujic M."/>
            <person name="Henrissat B."/>
            <person name="Kuo A."/>
            <person name="Aerts A."/>
            <person name="Salamov A."/>
            <person name="Lipzen A."/>
            <person name="Labutti K."/>
            <person name="Barry K."/>
            <person name="Miao Y."/>
            <person name="Rahimi M.J."/>
            <person name="Shen Q."/>
            <person name="Grigoriev I.V."/>
            <person name="Kubicek C.P."/>
            <person name="Druzhinina I.S."/>
        </authorList>
    </citation>
    <scope>NUCLEOTIDE SEQUENCE [LARGE SCALE GENOMIC DNA]</scope>
    <source>
        <strain evidence="2">TUCIM 6016</strain>
    </source>
</reference>
<organism evidence="1 2">
    <name type="scientific">Trichoderma citrinoviride</name>
    <dbReference type="NCBI Taxonomy" id="58853"/>
    <lineage>
        <taxon>Eukaryota</taxon>
        <taxon>Fungi</taxon>
        <taxon>Dikarya</taxon>
        <taxon>Ascomycota</taxon>
        <taxon>Pezizomycotina</taxon>
        <taxon>Sordariomycetes</taxon>
        <taxon>Hypocreomycetidae</taxon>
        <taxon>Hypocreales</taxon>
        <taxon>Hypocreaceae</taxon>
        <taxon>Trichoderma</taxon>
    </lineage>
</organism>
<gene>
    <name evidence="1" type="ORF">BBK36DRAFT_1137532</name>
</gene>
<accession>A0A2T4BNI6</accession>
<keyword evidence="2" id="KW-1185">Reference proteome</keyword>
<sequence>MAGWANHQRWPQLAGAPLRSCRWDATGAAAAVREAVRYRYLSTGMIKTIGISTNCALDAGFPLPVTSSSQYEDQRRCRPNKQTVQVCSSPSSSEIGFACKNPRQPARIRTGAAVPWLRHRSAAIGCWRPRQDALIQEPQPLKPAADAVIGPCDDACAAWLPLSRNNAAKMRSMQVPTQNWQGIITRRAAVGRGRTS</sequence>
<name>A0A2T4BNI6_9HYPO</name>
<dbReference type="RefSeq" id="XP_024754205.1">
    <property type="nucleotide sequence ID" value="XM_024893171.1"/>
</dbReference>
<dbReference type="GeneID" id="36601289"/>
<dbReference type="AlphaFoldDB" id="A0A2T4BNI6"/>
<dbReference type="Proteomes" id="UP000241546">
    <property type="component" value="Unassembled WGS sequence"/>
</dbReference>
<proteinExistence type="predicted"/>
<evidence type="ECO:0000313" key="1">
    <source>
        <dbReference type="EMBL" id="PTB70885.1"/>
    </source>
</evidence>